<organism evidence="2 3">
    <name type="scientific">Volvox reticuliferus</name>
    <dbReference type="NCBI Taxonomy" id="1737510"/>
    <lineage>
        <taxon>Eukaryota</taxon>
        <taxon>Viridiplantae</taxon>
        <taxon>Chlorophyta</taxon>
        <taxon>core chlorophytes</taxon>
        <taxon>Chlorophyceae</taxon>
        <taxon>CS clade</taxon>
        <taxon>Chlamydomonadales</taxon>
        <taxon>Volvocaceae</taxon>
        <taxon>Volvox</taxon>
    </lineage>
</organism>
<proteinExistence type="predicted"/>
<name>A0A8J4G7K1_9CHLO</name>
<evidence type="ECO:0008006" key="4">
    <source>
        <dbReference type="Google" id="ProtNLM"/>
    </source>
</evidence>
<sequence length="484" mass="54760">MSEFNIPGGYFATVFNDHAPRTRQAKPSCYEFSKSIFEPYSERYLPKASLPSLNDGSVPLAFWKWSGNITRADFERAKSRRLCEQCFLNHYRIHKGRLFVEKGASLRVPQSRQLHQLAWEEMLSIVLYLFPTMPDMEFLWLWDDECVNGLPVFAPNVCRQFAKGGFTLPSFSVWSTSLGQVQMASYHSCIWNRYPPHERKSLAVWRGRTTGVRKPTQENYKSITRMKLHHLAQNHSDILDAKIMKFTQGMPDFIRSNIQLGDRIDSEDYNRYSAIIDVDGNGWSDRFGHALIHYSTPVLKMASNNTAFFEHLFAPGVTFLQFSPSLEDLVEKASEVVSDVRQFGGQSKYFDMVKAMQATSQVLMDHVGIAEALAYSLLKYWSLVTWTLEDLDFDRDVGLGHRRFLDPSTGKGGSRRAGGGGQGAAAADGHDDDTKVAAASLAEVPVEVTRFEEVVMTCCSLTRVPAEFAAAVTTRLLKRAPFRR</sequence>
<dbReference type="InterPro" id="IPR051091">
    <property type="entry name" value="O-Glucosyltr/Glycosyltrsf_90"/>
</dbReference>
<gene>
    <name evidence="2" type="ORF">Vretimale_6544</name>
</gene>
<dbReference type="AlphaFoldDB" id="A0A8J4G7K1"/>
<accession>A0A8J4G7K1</accession>
<evidence type="ECO:0000313" key="2">
    <source>
        <dbReference type="EMBL" id="GIM01759.1"/>
    </source>
</evidence>
<protein>
    <recommendedName>
        <fullName evidence="4">Glycosyl transferase CAP10 domain-containing protein</fullName>
    </recommendedName>
</protein>
<feature type="compositionally biased region" description="Gly residues" evidence="1">
    <location>
        <begin position="410"/>
        <end position="423"/>
    </location>
</feature>
<comment type="caution">
    <text evidence="2">The sequence shown here is derived from an EMBL/GenBank/DDBJ whole genome shotgun (WGS) entry which is preliminary data.</text>
</comment>
<evidence type="ECO:0000256" key="1">
    <source>
        <dbReference type="SAM" id="MobiDB-lite"/>
    </source>
</evidence>
<dbReference type="PANTHER" id="PTHR12203">
    <property type="entry name" value="KDEL LYS-ASP-GLU-LEU CONTAINING - RELATED"/>
    <property type="match status" value="1"/>
</dbReference>
<evidence type="ECO:0000313" key="3">
    <source>
        <dbReference type="Proteomes" id="UP000722791"/>
    </source>
</evidence>
<dbReference type="PANTHER" id="PTHR12203:SF35">
    <property type="entry name" value="PROTEIN O-GLUCOSYLTRANSFERASE 1"/>
    <property type="match status" value="1"/>
</dbReference>
<dbReference type="Proteomes" id="UP000722791">
    <property type="component" value="Unassembled WGS sequence"/>
</dbReference>
<feature type="region of interest" description="Disordered" evidence="1">
    <location>
        <begin position="408"/>
        <end position="430"/>
    </location>
</feature>
<reference evidence="2" key="1">
    <citation type="journal article" date="2021" name="Proc. Natl. Acad. Sci. U.S.A.">
        <title>Three genomes in the algal genus Volvox reveal the fate of a haploid sex-determining region after a transition to homothallism.</title>
        <authorList>
            <person name="Yamamoto K."/>
            <person name="Hamaji T."/>
            <person name="Kawai-Toyooka H."/>
            <person name="Matsuzaki R."/>
            <person name="Takahashi F."/>
            <person name="Nishimura Y."/>
            <person name="Kawachi M."/>
            <person name="Noguchi H."/>
            <person name="Minakuchi Y."/>
            <person name="Umen J.G."/>
            <person name="Toyoda A."/>
            <person name="Nozaki H."/>
        </authorList>
    </citation>
    <scope>NUCLEOTIDE SEQUENCE</scope>
    <source>
        <strain evidence="2">NIES-3785</strain>
    </source>
</reference>
<dbReference type="EMBL" id="BNCQ01000010">
    <property type="protein sequence ID" value="GIM01759.1"/>
    <property type="molecule type" value="Genomic_DNA"/>
</dbReference>